<name>A0A0F9ECK9_9ZZZZ</name>
<evidence type="ECO:0000256" key="1">
    <source>
        <dbReference type="SAM" id="Phobius"/>
    </source>
</evidence>
<reference evidence="2" key="1">
    <citation type="journal article" date="2015" name="Nature">
        <title>Complex archaea that bridge the gap between prokaryotes and eukaryotes.</title>
        <authorList>
            <person name="Spang A."/>
            <person name="Saw J.H."/>
            <person name="Jorgensen S.L."/>
            <person name="Zaremba-Niedzwiedzka K."/>
            <person name="Martijn J."/>
            <person name="Lind A.E."/>
            <person name="van Eijk R."/>
            <person name="Schleper C."/>
            <person name="Guy L."/>
            <person name="Ettema T.J."/>
        </authorList>
    </citation>
    <scope>NUCLEOTIDE SEQUENCE</scope>
</reference>
<keyword evidence="1" id="KW-0812">Transmembrane</keyword>
<keyword evidence="1" id="KW-1133">Transmembrane helix</keyword>
<comment type="caution">
    <text evidence="2">The sequence shown here is derived from an EMBL/GenBank/DDBJ whole genome shotgun (WGS) entry which is preliminary data.</text>
</comment>
<proteinExistence type="predicted"/>
<organism evidence="2">
    <name type="scientific">marine sediment metagenome</name>
    <dbReference type="NCBI Taxonomy" id="412755"/>
    <lineage>
        <taxon>unclassified sequences</taxon>
        <taxon>metagenomes</taxon>
        <taxon>ecological metagenomes</taxon>
    </lineage>
</organism>
<evidence type="ECO:0000313" key="2">
    <source>
        <dbReference type="EMBL" id="KKL71709.1"/>
    </source>
</evidence>
<protein>
    <submittedName>
        <fullName evidence="2">Uncharacterized protein</fullName>
    </submittedName>
</protein>
<dbReference type="AlphaFoldDB" id="A0A0F9ECK9"/>
<feature type="transmembrane region" description="Helical" evidence="1">
    <location>
        <begin position="12"/>
        <end position="30"/>
    </location>
</feature>
<gene>
    <name evidence="2" type="ORF">LCGC14_2092190</name>
</gene>
<keyword evidence="1" id="KW-0472">Membrane</keyword>
<sequence>MRCSIIGTCFTLTWLIAILIALFIFGTYNYRYPWSNTDKPSLSSEKRLGIVGCANVVQWQIEKPSIKPYVAKATEDGKITNREYLEISEKYFDAVHAEYIEKLCIE</sequence>
<accession>A0A0F9ECK9</accession>
<dbReference type="EMBL" id="LAZR01025506">
    <property type="protein sequence ID" value="KKL71709.1"/>
    <property type="molecule type" value="Genomic_DNA"/>
</dbReference>